<dbReference type="RefSeq" id="WP_097109685.1">
    <property type="nucleotide sequence ID" value="NZ_OBEB01000001.1"/>
</dbReference>
<evidence type="ECO:0000256" key="3">
    <source>
        <dbReference type="ARBA" id="ARBA00038088"/>
    </source>
</evidence>
<dbReference type="AlphaFoldDB" id="A0A285I2I2"/>
<dbReference type="GO" id="GO:0016887">
    <property type="term" value="F:ATP hydrolysis activity"/>
    <property type="evidence" value="ECO:0007669"/>
    <property type="project" value="InterPro"/>
</dbReference>
<evidence type="ECO:0000313" key="7">
    <source>
        <dbReference type="Proteomes" id="UP000219353"/>
    </source>
</evidence>
<keyword evidence="7" id="KW-1185">Reference proteome</keyword>
<dbReference type="InterPro" id="IPR027417">
    <property type="entry name" value="P-loop_NTPase"/>
</dbReference>
<name>A0A285I2I2_9GAMM</name>
<accession>A0A285I2I2</accession>
<evidence type="ECO:0000313" key="6">
    <source>
        <dbReference type="EMBL" id="SNY42185.1"/>
    </source>
</evidence>
<evidence type="ECO:0000259" key="5">
    <source>
        <dbReference type="SMART" id="SM00382"/>
    </source>
</evidence>
<protein>
    <recommendedName>
        <fullName evidence="4">Uncharacterized AAA domain-containing protein ycf46</fullName>
    </recommendedName>
</protein>
<dbReference type="EMBL" id="OBEB01000001">
    <property type="protein sequence ID" value="SNY42185.1"/>
    <property type="molecule type" value="Genomic_DNA"/>
</dbReference>
<dbReference type="PANTHER" id="PTHR42960">
    <property type="entry name" value="YCF46 PROTEIN"/>
    <property type="match status" value="1"/>
</dbReference>
<dbReference type="SUPFAM" id="SSF52540">
    <property type="entry name" value="P-loop containing nucleoside triphosphate hydrolases"/>
    <property type="match status" value="2"/>
</dbReference>
<dbReference type="PANTHER" id="PTHR42960:SF1">
    <property type="entry name" value="YCF46 PROTEIN"/>
    <property type="match status" value="1"/>
</dbReference>
<dbReference type="Pfam" id="PF00004">
    <property type="entry name" value="AAA"/>
    <property type="match status" value="1"/>
</dbReference>
<evidence type="ECO:0000256" key="2">
    <source>
        <dbReference type="ARBA" id="ARBA00022840"/>
    </source>
</evidence>
<comment type="similarity">
    <text evidence="3">Belongs to the AAA ATPase family. Highly divergent.</text>
</comment>
<dbReference type="InterPro" id="IPR003959">
    <property type="entry name" value="ATPase_AAA_core"/>
</dbReference>
<organism evidence="6 7">
    <name type="scientific">Arsukibacterium tuosuense</name>
    <dbReference type="NCBI Taxonomy" id="1323745"/>
    <lineage>
        <taxon>Bacteria</taxon>
        <taxon>Pseudomonadati</taxon>
        <taxon>Pseudomonadota</taxon>
        <taxon>Gammaproteobacteria</taxon>
        <taxon>Chromatiales</taxon>
        <taxon>Chromatiaceae</taxon>
        <taxon>Arsukibacterium</taxon>
    </lineage>
</organism>
<dbReference type="SMART" id="SM00382">
    <property type="entry name" value="AAA"/>
    <property type="match status" value="1"/>
</dbReference>
<reference evidence="7" key="1">
    <citation type="submission" date="2017-09" db="EMBL/GenBank/DDBJ databases">
        <authorList>
            <person name="Varghese N."/>
            <person name="Submissions S."/>
        </authorList>
    </citation>
    <scope>NUCLEOTIDE SEQUENCE [LARGE SCALE GENOMIC DNA]</scope>
    <source>
        <strain evidence="7">CGMCC 1.12461</strain>
    </source>
</reference>
<feature type="domain" description="AAA+ ATPase" evidence="5">
    <location>
        <begin position="259"/>
        <end position="392"/>
    </location>
</feature>
<dbReference type="InterPro" id="IPR003593">
    <property type="entry name" value="AAA+_ATPase"/>
</dbReference>
<dbReference type="Gene3D" id="3.40.50.300">
    <property type="entry name" value="P-loop containing nucleotide triphosphate hydrolases"/>
    <property type="match status" value="1"/>
</dbReference>
<dbReference type="InterPro" id="IPR052381">
    <property type="entry name" value="AAA_domain_protein"/>
</dbReference>
<evidence type="ECO:0000256" key="1">
    <source>
        <dbReference type="ARBA" id="ARBA00022741"/>
    </source>
</evidence>
<sequence length="486" mass="54089">MYEFEDLRVLVQAKSPLIIIETYEELRALALIKRLAVNLMRPVFQWTITDGLQRTDRESSPQAFNTEPAQLLAQIKGTRIPGIYVLCDFHPFLAEPRHIRFIKEIAQAHDSLGHTLILLSYALETPPELARLSYRFQLSLPGEQQIRQMISEAADKYSREHGQLVDMAPVDVSALVQNLHGLTFDEAKRLAYKAIADDGAITGDDIPRVNRAKFNLLQSGGTLSQVFDTKTLDDVVGLPNLKRWLGQRQQAFILNGQDTPKGILLTGVQGTGKSLAAKAIAGAWSIPLLRLDMAALYNKYIGETEKNLSQALAQADSMAPCVLWIDEIEKGLAGGDNDNGVTRRILGTLLTWMAERDKPVFLVATANNIEELAPELLRKGRFDEIFFVDLPDDQQIKALLALHLQRRNLSLSDAELSQCLALAQGFSGAELEQAVVSASYRMHSDGDGFSLQHLLTELAETQPLSVVMAERVTRLRQWAQQRCVIA</sequence>
<dbReference type="Gene3D" id="1.10.8.60">
    <property type="match status" value="1"/>
</dbReference>
<dbReference type="Proteomes" id="UP000219353">
    <property type="component" value="Unassembled WGS sequence"/>
</dbReference>
<keyword evidence="2" id="KW-0067">ATP-binding</keyword>
<evidence type="ECO:0000256" key="4">
    <source>
        <dbReference type="ARBA" id="ARBA00040480"/>
    </source>
</evidence>
<dbReference type="OrthoDB" id="9809379at2"/>
<keyword evidence="1" id="KW-0547">Nucleotide-binding</keyword>
<proteinExistence type="inferred from homology"/>
<dbReference type="GO" id="GO:0005524">
    <property type="term" value="F:ATP binding"/>
    <property type="evidence" value="ECO:0007669"/>
    <property type="project" value="UniProtKB-KW"/>
</dbReference>
<gene>
    <name evidence="6" type="ORF">SAMN06297280_0404</name>
</gene>